<evidence type="ECO:0000313" key="7">
    <source>
        <dbReference type="EMBL" id="MBD8034188.1"/>
    </source>
</evidence>
<evidence type="ECO:0000256" key="5">
    <source>
        <dbReference type="ARBA" id="ARBA00023136"/>
    </source>
</evidence>
<evidence type="ECO:0000256" key="1">
    <source>
        <dbReference type="ARBA" id="ARBA00004651"/>
    </source>
</evidence>
<keyword evidence="8" id="KW-1185">Reference proteome</keyword>
<dbReference type="InterPro" id="IPR010343">
    <property type="entry name" value="ArAE_1"/>
</dbReference>
<evidence type="ECO:0000313" key="8">
    <source>
        <dbReference type="Proteomes" id="UP000600565"/>
    </source>
</evidence>
<dbReference type="Proteomes" id="UP000600565">
    <property type="component" value="Unassembled WGS sequence"/>
</dbReference>
<dbReference type="Pfam" id="PF06081">
    <property type="entry name" value="ArAE_1"/>
    <property type="match status" value="1"/>
</dbReference>
<evidence type="ECO:0000256" key="2">
    <source>
        <dbReference type="ARBA" id="ARBA00022475"/>
    </source>
</evidence>
<evidence type="ECO:0000256" key="4">
    <source>
        <dbReference type="ARBA" id="ARBA00022989"/>
    </source>
</evidence>
<feature type="transmembrane region" description="Helical" evidence="6">
    <location>
        <begin position="118"/>
        <end position="143"/>
    </location>
</feature>
<proteinExistence type="predicted"/>
<keyword evidence="5 6" id="KW-0472">Membrane</keyword>
<keyword evidence="2" id="KW-1003">Cell membrane</keyword>
<dbReference type="PANTHER" id="PTHR30509:SF27">
    <property type="entry name" value="UPF0421 PROTEIN YGAE"/>
    <property type="match status" value="1"/>
</dbReference>
<dbReference type="EMBL" id="JACSPW010000014">
    <property type="protein sequence ID" value="MBD8034188.1"/>
    <property type="molecule type" value="Genomic_DNA"/>
</dbReference>
<dbReference type="RefSeq" id="WP_191704694.1">
    <property type="nucleotide sequence ID" value="NZ_JACSPW010000014.1"/>
</dbReference>
<name>A0ABR8XQF7_9BACL</name>
<dbReference type="PANTHER" id="PTHR30509">
    <property type="entry name" value="P-HYDROXYBENZOIC ACID EFFLUX PUMP SUBUNIT-RELATED"/>
    <property type="match status" value="1"/>
</dbReference>
<keyword evidence="4 6" id="KW-1133">Transmembrane helix</keyword>
<comment type="subcellular location">
    <subcellularLocation>
        <location evidence="1">Cell membrane</location>
        <topology evidence="1">Multi-pass membrane protein</topology>
    </subcellularLocation>
</comment>
<feature type="transmembrane region" description="Helical" evidence="6">
    <location>
        <begin position="63"/>
        <end position="88"/>
    </location>
</feature>
<evidence type="ECO:0000256" key="6">
    <source>
        <dbReference type="SAM" id="Phobius"/>
    </source>
</evidence>
<keyword evidence="3 6" id="KW-0812">Transmembrane</keyword>
<sequence length="364" mass="41993">MKLGARVLKTGVAIVFALFLAQILNVPSPVFAAIAAVFAIQPSIYRSYLTILEQIQGNFIGATVAVLFGLLFGHHIVAVGIAAIIVLGLMMKLKLEKSISLALVTVIAIMEVPGDDFIMFGLIRFGTIMLGVFAAFVVNLVFLPPKYEVKLFKKINSIQDDIIRWTRLAVRQASEHTSTKMAVNKLESRLNELDTMYDFFKEERGYSKNQKYVKARKLVIYRQMLLTSKKSYELLVRLHKHENELGKLPTKFQNIIQERLDFLLTYHEQLLLKYTGKLRPEHSKWTRHEEYLQGSELMEQFIKQIALAQEEASEDEQFSSYHLLYILSRILDYEENLEHLDTLIVSYRSYHSEEKNLNLESDFY</sequence>
<accession>A0ABR8XQF7</accession>
<organism evidence="7 8">
    <name type="scientific">Solibacillus merdavium</name>
    <dbReference type="NCBI Taxonomy" id="2762218"/>
    <lineage>
        <taxon>Bacteria</taxon>
        <taxon>Bacillati</taxon>
        <taxon>Bacillota</taxon>
        <taxon>Bacilli</taxon>
        <taxon>Bacillales</taxon>
        <taxon>Caryophanaceae</taxon>
        <taxon>Solibacillus</taxon>
    </lineage>
</organism>
<comment type="caution">
    <text evidence="7">The sequence shown here is derived from an EMBL/GenBank/DDBJ whole genome shotgun (WGS) entry which is preliminary data.</text>
</comment>
<protein>
    <submittedName>
        <fullName evidence="7">Aromatic acid exporter family protein</fullName>
    </submittedName>
</protein>
<evidence type="ECO:0000256" key="3">
    <source>
        <dbReference type="ARBA" id="ARBA00022692"/>
    </source>
</evidence>
<reference evidence="7 8" key="1">
    <citation type="submission" date="2020-08" db="EMBL/GenBank/DDBJ databases">
        <title>A Genomic Blueprint of the Chicken Gut Microbiome.</title>
        <authorList>
            <person name="Gilroy R."/>
            <person name="Ravi A."/>
            <person name="Getino M."/>
            <person name="Pursley I."/>
            <person name="Horton D.L."/>
            <person name="Alikhan N.-F."/>
            <person name="Baker D."/>
            <person name="Gharbi K."/>
            <person name="Hall N."/>
            <person name="Watson M."/>
            <person name="Adriaenssens E.M."/>
            <person name="Foster-Nyarko E."/>
            <person name="Jarju S."/>
            <person name="Secka A."/>
            <person name="Antonio M."/>
            <person name="Oren A."/>
            <person name="Chaudhuri R."/>
            <person name="La Ragione R.M."/>
            <person name="Hildebrand F."/>
            <person name="Pallen M.J."/>
        </authorList>
    </citation>
    <scope>NUCLEOTIDE SEQUENCE [LARGE SCALE GENOMIC DNA]</scope>
    <source>
        <strain evidence="7 8">Sa1YVA6</strain>
    </source>
</reference>
<gene>
    <name evidence="7" type="ORF">H9632_14045</name>
</gene>